<keyword evidence="8 11" id="KW-0472">Membrane</keyword>
<dbReference type="EMBL" id="AE017282">
    <property type="protein sequence ID" value="AAU91162.1"/>
    <property type="molecule type" value="Genomic_DNA"/>
</dbReference>
<keyword evidence="3 11" id="KW-0813">Transport</keyword>
<dbReference type="Gene3D" id="2.170.130.10">
    <property type="entry name" value="TonB-dependent receptor, plug domain"/>
    <property type="match status" value="1"/>
</dbReference>
<dbReference type="STRING" id="243233.MCA2751"/>
<dbReference type="InterPro" id="IPR012910">
    <property type="entry name" value="Plug_dom"/>
</dbReference>
<dbReference type="Gene3D" id="2.40.170.20">
    <property type="entry name" value="TonB-dependent receptor, beta-barrel domain"/>
    <property type="match status" value="1"/>
</dbReference>
<keyword evidence="4 11" id="KW-1134">Transmembrane beta strand</keyword>
<keyword evidence="5 11" id="KW-0812">Transmembrane</keyword>
<gene>
    <name evidence="15" type="ordered locus">MCA2751</name>
</gene>
<dbReference type="GO" id="GO:0044718">
    <property type="term" value="P:siderophore transmembrane transport"/>
    <property type="evidence" value="ECO:0007669"/>
    <property type="project" value="TreeGrafter"/>
</dbReference>
<organism evidence="15 16">
    <name type="scientific">Methylococcus capsulatus (strain ATCC 33009 / NCIMB 11132 / Bath)</name>
    <dbReference type="NCBI Taxonomy" id="243233"/>
    <lineage>
        <taxon>Bacteria</taxon>
        <taxon>Pseudomonadati</taxon>
        <taxon>Pseudomonadota</taxon>
        <taxon>Gammaproteobacteria</taxon>
        <taxon>Methylococcales</taxon>
        <taxon>Methylococcaceae</taxon>
        <taxon>Methylococcus</taxon>
    </lineage>
</organism>
<sequence length="641" mass="71341">MEGELKFLEAERDTLVTASRTKERTDESIATSTVITQDQIRRMGARTLSDALRIVPGIGITQTEFGIGAIDVRGVRTSFSDKVLMLLNGHPLDQDMANPGSTWVYDDLAVDTIKRIEVVRGSASALYGANAMMAVINIITQDAKDTHGVRASAGYGNYDTQQYRLSAGQQFDNGEAVVHFNYRGTNGLPRNAGGTQRAVTGPESRYDLEWQLGYEGFKLDGRYIGKRLDPYVSPFDLNAVTQNSQYDNYFLRLSRDWTVREDLSLSTQLYYDSFDSSYTGTAGAGSRLNPLIASWGGGSNDSRTGGEVQANYRVSRNNSLIGGVALAREAYDNPSYRQTVPYNPDFNIKATSSDMSRTRWSVYLQDMWEVWHSLHLSLGARYDHYSDFGGTFNPRMGFNWEFVRDYSLKFSYGTAYRAPVLGEMDPYTNVLAIGNPNLDPEREQTFETGLVAHPLRGLTTQAVYFHSRIADMIDAVRYCPAPGACPKSEVFPNFKRYENQGTLVTDGVEWEGRYDFQGADHGSYLLANYTYQNPLLNGQTAPDVPHSRVNLIANWRFDRHWNGFANLLYNGAVAGDSSVSPASPDLGSYALLNLSVLNQGQLVNGLDMGLTVYNLLGKQYADPGDFSVPGRIFYGHMSLRF</sequence>
<dbReference type="GO" id="GO:0015344">
    <property type="term" value="F:siderophore uptake transmembrane transporter activity"/>
    <property type="evidence" value="ECO:0007669"/>
    <property type="project" value="TreeGrafter"/>
</dbReference>
<evidence type="ECO:0000256" key="5">
    <source>
        <dbReference type="ARBA" id="ARBA00022692"/>
    </source>
</evidence>
<evidence type="ECO:0000256" key="8">
    <source>
        <dbReference type="ARBA" id="ARBA00023136"/>
    </source>
</evidence>
<reference evidence="15 16" key="1">
    <citation type="journal article" date="2004" name="PLoS Biol.">
        <title>Genomic insights into methanotrophy: the complete genome sequence of Methylococcus capsulatus (Bath).</title>
        <authorList>
            <person name="Ward N.L."/>
            <person name="Larsen O."/>
            <person name="Sakwa J."/>
            <person name="Bruseth L."/>
            <person name="Khouri H.M."/>
            <person name="Durkin A.S."/>
            <person name="Dimitrov G."/>
            <person name="Jiang L."/>
            <person name="Scanlan D."/>
            <person name="Kang K.H."/>
            <person name="Lewis M.R."/>
            <person name="Nelson K.E."/>
            <person name="Methe B.A."/>
            <person name="Wu M."/>
            <person name="Heidelberg J.F."/>
            <person name="Paulsen I.T."/>
            <person name="Fouts D.E."/>
            <person name="Ravel J."/>
            <person name="Tettelin H."/>
            <person name="Ren Q."/>
            <person name="Read T.D."/>
            <person name="DeBoy R.T."/>
            <person name="Seshadri R."/>
            <person name="Salzberg S.L."/>
            <person name="Jensen H.B."/>
            <person name="Birkeland N.K."/>
            <person name="Nelson W.C."/>
            <person name="Dodson R.J."/>
            <person name="Grindhaug S.H."/>
            <person name="Holt I.E."/>
            <person name="Eidhammer I."/>
            <person name="Jonasen I."/>
            <person name="Vanaken S."/>
            <person name="Utterback T.R."/>
            <person name="Feldblyum T.V."/>
            <person name="Fraser C.M."/>
            <person name="Lillehaug J.R."/>
            <person name="Eisen J.A."/>
        </authorList>
    </citation>
    <scope>NUCLEOTIDE SEQUENCE [LARGE SCALE GENOMIC DNA]</scope>
    <source>
        <strain evidence="16">ATCC 33009 / NCIMB 11132 / Bath</strain>
    </source>
</reference>
<dbReference type="CDD" id="cd01347">
    <property type="entry name" value="ligand_gated_channel"/>
    <property type="match status" value="1"/>
</dbReference>
<evidence type="ECO:0000259" key="14">
    <source>
        <dbReference type="Pfam" id="PF07715"/>
    </source>
</evidence>
<keyword evidence="10 11" id="KW-0998">Cell outer membrane</keyword>
<evidence type="ECO:0000256" key="12">
    <source>
        <dbReference type="RuleBase" id="RU003357"/>
    </source>
</evidence>
<dbReference type="PROSITE" id="PS52016">
    <property type="entry name" value="TONB_DEPENDENT_REC_3"/>
    <property type="match status" value="1"/>
</dbReference>
<dbReference type="AlphaFoldDB" id="Q603Q1"/>
<evidence type="ECO:0000313" key="16">
    <source>
        <dbReference type="Proteomes" id="UP000006821"/>
    </source>
</evidence>
<name>Q603Q1_METCA</name>
<dbReference type="InterPro" id="IPR036942">
    <property type="entry name" value="Beta-barrel_TonB_sf"/>
</dbReference>
<protein>
    <submittedName>
        <fullName evidence="15">TonB domain protein</fullName>
    </submittedName>
</protein>
<evidence type="ECO:0000259" key="13">
    <source>
        <dbReference type="Pfam" id="PF00593"/>
    </source>
</evidence>
<evidence type="ECO:0000313" key="15">
    <source>
        <dbReference type="EMBL" id="AAU91162.1"/>
    </source>
</evidence>
<keyword evidence="7 12" id="KW-0798">TonB box</keyword>
<keyword evidence="6" id="KW-0732">Signal</keyword>
<accession>Q603Q1</accession>
<evidence type="ECO:0000256" key="11">
    <source>
        <dbReference type="PROSITE-ProRule" id="PRU01360"/>
    </source>
</evidence>
<evidence type="ECO:0000256" key="3">
    <source>
        <dbReference type="ARBA" id="ARBA00022448"/>
    </source>
</evidence>
<dbReference type="InterPro" id="IPR037066">
    <property type="entry name" value="Plug_dom_sf"/>
</dbReference>
<dbReference type="InterPro" id="IPR039426">
    <property type="entry name" value="TonB-dep_rcpt-like"/>
</dbReference>
<feature type="domain" description="TonB-dependent receptor-like beta-barrel" evidence="13">
    <location>
        <begin position="216"/>
        <end position="615"/>
    </location>
</feature>
<evidence type="ECO:0000256" key="10">
    <source>
        <dbReference type="ARBA" id="ARBA00023237"/>
    </source>
</evidence>
<evidence type="ECO:0000256" key="9">
    <source>
        <dbReference type="ARBA" id="ARBA00023170"/>
    </source>
</evidence>
<dbReference type="GO" id="GO:0009279">
    <property type="term" value="C:cell outer membrane"/>
    <property type="evidence" value="ECO:0007669"/>
    <property type="project" value="UniProtKB-SubCell"/>
</dbReference>
<feature type="domain" description="TonB-dependent receptor plug" evidence="14">
    <location>
        <begin position="27"/>
        <end position="134"/>
    </location>
</feature>
<evidence type="ECO:0000256" key="4">
    <source>
        <dbReference type="ARBA" id="ARBA00022452"/>
    </source>
</evidence>
<dbReference type="eggNOG" id="COG4206">
    <property type="taxonomic scope" value="Bacteria"/>
</dbReference>
<comment type="similarity">
    <text evidence="2">Belongs to the TonB-dependent receptor family. Hemoglobin/haptoglobin binding protein subfamily.</text>
</comment>
<dbReference type="SUPFAM" id="SSF56935">
    <property type="entry name" value="Porins"/>
    <property type="match status" value="1"/>
</dbReference>
<dbReference type="PANTHER" id="PTHR30069">
    <property type="entry name" value="TONB-DEPENDENT OUTER MEMBRANE RECEPTOR"/>
    <property type="match status" value="1"/>
</dbReference>
<keyword evidence="9" id="KW-0675">Receptor</keyword>
<evidence type="ECO:0000256" key="6">
    <source>
        <dbReference type="ARBA" id="ARBA00022729"/>
    </source>
</evidence>
<evidence type="ECO:0000256" key="2">
    <source>
        <dbReference type="ARBA" id="ARBA00008143"/>
    </source>
</evidence>
<comment type="subcellular location">
    <subcellularLocation>
        <location evidence="1 11">Cell outer membrane</location>
        <topology evidence="1 11">Multi-pass membrane protein</topology>
    </subcellularLocation>
</comment>
<dbReference type="InterPro" id="IPR000531">
    <property type="entry name" value="Beta-barrel_TonB"/>
</dbReference>
<dbReference type="PANTHER" id="PTHR30069:SF29">
    <property type="entry name" value="HEMOGLOBIN AND HEMOGLOBIN-HAPTOGLOBIN-BINDING PROTEIN 1-RELATED"/>
    <property type="match status" value="1"/>
</dbReference>
<proteinExistence type="inferred from homology"/>
<dbReference type="KEGG" id="mca:MCA2751"/>
<evidence type="ECO:0000256" key="1">
    <source>
        <dbReference type="ARBA" id="ARBA00004571"/>
    </source>
</evidence>
<dbReference type="Pfam" id="PF00593">
    <property type="entry name" value="TonB_dep_Rec_b-barrel"/>
    <property type="match status" value="1"/>
</dbReference>
<evidence type="ECO:0000256" key="7">
    <source>
        <dbReference type="ARBA" id="ARBA00023077"/>
    </source>
</evidence>
<dbReference type="Proteomes" id="UP000006821">
    <property type="component" value="Chromosome"/>
</dbReference>
<dbReference type="Pfam" id="PF07715">
    <property type="entry name" value="Plug"/>
    <property type="match status" value="1"/>
</dbReference>
<dbReference type="HOGENOM" id="CLU_008287_18_0_6"/>